<keyword evidence="1" id="KW-1133">Transmembrane helix</keyword>
<evidence type="ECO:0000313" key="2">
    <source>
        <dbReference type="EMBL" id="MPN41178.1"/>
    </source>
</evidence>
<name>A0A645HQ51_9ZZZZ</name>
<organism evidence="2">
    <name type="scientific">bioreactor metagenome</name>
    <dbReference type="NCBI Taxonomy" id="1076179"/>
    <lineage>
        <taxon>unclassified sequences</taxon>
        <taxon>metagenomes</taxon>
        <taxon>ecological metagenomes</taxon>
    </lineage>
</organism>
<dbReference type="AlphaFoldDB" id="A0A645HQ51"/>
<protein>
    <submittedName>
        <fullName evidence="2">Uncharacterized protein</fullName>
    </submittedName>
</protein>
<keyword evidence="1" id="KW-0472">Membrane</keyword>
<proteinExistence type="predicted"/>
<reference evidence="2" key="1">
    <citation type="submission" date="2019-08" db="EMBL/GenBank/DDBJ databases">
        <authorList>
            <person name="Kucharzyk K."/>
            <person name="Murdoch R.W."/>
            <person name="Higgins S."/>
            <person name="Loffler F."/>
        </authorList>
    </citation>
    <scope>NUCLEOTIDE SEQUENCE</scope>
</reference>
<dbReference type="EMBL" id="VSSQ01098060">
    <property type="protein sequence ID" value="MPN41178.1"/>
    <property type="molecule type" value="Genomic_DNA"/>
</dbReference>
<keyword evidence="1" id="KW-0812">Transmembrane</keyword>
<accession>A0A645HQ51</accession>
<comment type="caution">
    <text evidence="2">The sequence shown here is derived from an EMBL/GenBank/DDBJ whole genome shotgun (WGS) entry which is preliminary data.</text>
</comment>
<evidence type="ECO:0000256" key="1">
    <source>
        <dbReference type="SAM" id="Phobius"/>
    </source>
</evidence>
<sequence>MISATNGTFSIKIDDLKSGDESAANIHFRDQRTMTMRVWVRLAATLLPALMLVISLWIQKKKFIIDENFYDHMMVEINNRKEEENSLA</sequence>
<gene>
    <name evidence="2" type="ORF">SDC9_188720</name>
</gene>
<feature type="transmembrane region" description="Helical" evidence="1">
    <location>
        <begin position="38"/>
        <end position="58"/>
    </location>
</feature>